<name>A0A9Q1CHY2_HOLLE</name>
<protein>
    <recommendedName>
        <fullName evidence="3">HAT C-terminal dimerisation domain-containing protein</fullName>
    </recommendedName>
</protein>
<dbReference type="Proteomes" id="UP001152320">
    <property type="component" value="Chromosome 3"/>
</dbReference>
<accession>A0A9Q1CHY2</accession>
<dbReference type="AlphaFoldDB" id="A0A9Q1CHY2"/>
<gene>
    <name evidence="1" type="ORF">HOLleu_08234</name>
</gene>
<comment type="caution">
    <text evidence="1">The sequence shown here is derived from an EMBL/GenBank/DDBJ whole genome shotgun (WGS) entry which is preliminary data.</text>
</comment>
<proteinExistence type="predicted"/>
<keyword evidence="2" id="KW-1185">Reference proteome</keyword>
<sequence>MGAIQVNLMEQFPVIELFEAFTIFNPSKHPHNNYSQILMKLATQFTMLNKEELIREWAVAKTIKEGESKDFTCKGTKELFAPDKYRTIFPNIATLAATGLVISVSTADCEHAFSTLKHVCEIIQHRKP</sequence>
<organism evidence="1 2">
    <name type="scientific">Holothuria leucospilota</name>
    <name type="common">Black long sea cucumber</name>
    <name type="synonym">Mertensiothuria leucospilota</name>
    <dbReference type="NCBI Taxonomy" id="206669"/>
    <lineage>
        <taxon>Eukaryota</taxon>
        <taxon>Metazoa</taxon>
        <taxon>Echinodermata</taxon>
        <taxon>Eleutherozoa</taxon>
        <taxon>Echinozoa</taxon>
        <taxon>Holothuroidea</taxon>
        <taxon>Aspidochirotacea</taxon>
        <taxon>Aspidochirotida</taxon>
        <taxon>Holothuriidae</taxon>
        <taxon>Holothuria</taxon>
    </lineage>
</organism>
<evidence type="ECO:0000313" key="2">
    <source>
        <dbReference type="Proteomes" id="UP001152320"/>
    </source>
</evidence>
<dbReference type="EMBL" id="JAIZAY010000003">
    <property type="protein sequence ID" value="KAJ8045261.1"/>
    <property type="molecule type" value="Genomic_DNA"/>
</dbReference>
<reference evidence="1" key="1">
    <citation type="submission" date="2021-10" db="EMBL/GenBank/DDBJ databases">
        <title>Tropical sea cucumber genome reveals ecological adaptation and Cuvierian tubules defense mechanism.</title>
        <authorList>
            <person name="Chen T."/>
        </authorList>
    </citation>
    <scope>NUCLEOTIDE SEQUENCE</scope>
    <source>
        <strain evidence="1">Nanhai2018</strain>
        <tissue evidence="1">Muscle</tissue>
    </source>
</reference>
<dbReference type="OrthoDB" id="6159421at2759"/>
<evidence type="ECO:0000313" key="1">
    <source>
        <dbReference type="EMBL" id="KAJ8045261.1"/>
    </source>
</evidence>
<evidence type="ECO:0008006" key="3">
    <source>
        <dbReference type="Google" id="ProtNLM"/>
    </source>
</evidence>